<comment type="caution">
    <text evidence="1">The sequence shown here is derived from an EMBL/GenBank/DDBJ whole genome shotgun (WGS) entry which is preliminary data.</text>
</comment>
<proteinExistence type="predicted"/>
<dbReference type="EMBL" id="AKWE02000032">
    <property type="protein sequence ID" value="EMO59389.1"/>
    <property type="molecule type" value="Genomic_DNA"/>
</dbReference>
<gene>
    <name evidence="1" type="ORF">LEP1GSC161_0425</name>
</gene>
<reference evidence="1 2" key="1">
    <citation type="submission" date="2013-01" db="EMBL/GenBank/DDBJ databases">
        <authorList>
            <person name="Harkins D.M."/>
            <person name="Durkin A.S."/>
            <person name="Brinkac L.M."/>
            <person name="Haft D.H."/>
            <person name="Selengut J.D."/>
            <person name="Sanka R."/>
            <person name="DePew J."/>
            <person name="Purushe J."/>
            <person name="Matthias M.A."/>
            <person name="Vinetz J.M."/>
            <person name="Sutton G.G."/>
            <person name="Nierman W.C."/>
            <person name="Fouts D.E."/>
        </authorList>
    </citation>
    <scope>NUCLEOTIDE SEQUENCE [LARGE SCALE GENOMIC DNA]</scope>
    <source>
        <strain evidence="1 2">CBC1416</strain>
    </source>
</reference>
<dbReference type="Proteomes" id="UP000012149">
    <property type="component" value="Unassembled WGS sequence"/>
</dbReference>
<name>M6W2C3_9LEPT</name>
<organism evidence="1 2">
    <name type="scientific">Leptospira santarosai str. CBC1416</name>
    <dbReference type="NCBI Taxonomy" id="1193059"/>
    <lineage>
        <taxon>Bacteria</taxon>
        <taxon>Pseudomonadati</taxon>
        <taxon>Spirochaetota</taxon>
        <taxon>Spirochaetia</taxon>
        <taxon>Leptospirales</taxon>
        <taxon>Leptospiraceae</taxon>
        <taxon>Leptospira</taxon>
    </lineage>
</organism>
<dbReference type="AlphaFoldDB" id="M6W2C3"/>
<sequence length="52" mass="5719">MIPPSSSISSRRSFENAGTHINSNFSENAGNSVLKAEVRIEYLNSKIYTIMG</sequence>
<accession>M6W2C3</accession>
<evidence type="ECO:0000313" key="2">
    <source>
        <dbReference type="Proteomes" id="UP000012149"/>
    </source>
</evidence>
<evidence type="ECO:0000313" key="1">
    <source>
        <dbReference type="EMBL" id="EMO59389.1"/>
    </source>
</evidence>
<protein>
    <submittedName>
        <fullName evidence="1">Uncharacterized protein</fullName>
    </submittedName>
</protein>